<dbReference type="PRINTS" id="PR00081">
    <property type="entry name" value="GDHRDH"/>
</dbReference>
<keyword evidence="3" id="KW-0560">Oxidoreductase</keyword>
<reference evidence="5 6" key="1">
    <citation type="submission" date="2019-01" db="EMBL/GenBank/DDBJ databases">
        <authorList>
            <person name="Sayadi A."/>
        </authorList>
    </citation>
    <scope>NUCLEOTIDE SEQUENCE [LARGE SCALE GENOMIC DNA]</scope>
</reference>
<dbReference type="PANTHER" id="PTHR43899:SF13">
    <property type="entry name" value="RH59310P"/>
    <property type="match status" value="1"/>
</dbReference>
<dbReference type="OrthoDB" id="5545019at2759"/>
<dbReference type="FunFam" id="3.40.50.720:FF:000137">
    <property type="entry name" value="Hydroxysteroid (17-beta) dehydrogenase 3"/>
    <property type="match status" value="1"/>
</dbReference>
<evidence type="ECO:0000313" key="5">
    <source>
        <dbReference type="EMBL" id="VEN54904.1"/>
    </source>
</evidence>
<evidence type="ECO:0000256" key="4">
    <source>
        <dbReference type="RuleBase" id="RU000363"/>
    </source>
</evidence>
<dbReference type="GO" id="GO:0016491">
    <property type="term" value="F:oxidoreductase activity"/>
    <property type="evidence" value="ECO:0007669"/>
    <property type="project" value="UniProtKB-KW"/>
</dbReference>
<dbReference type="PIRSF" id="PIRSF000126">
    <property type="entry name" value="11-beta-HSD1"/>
    <property type="match status" value="1"/>
</dbReference>
<evidence type="ECO:0000313" key="6">
    <source>
        <dbReference type="Proteomes" id="UP000410492"/>
    </source>
</evidence>
<dbReference type="InterPro" id="IPR051019">
    <property type="entry name" value="VLCFA-Steroid_DH"/>
</dbReference>
<keyword evidence="2" id="KW-0521">NADP</keyword>
<accession>A0A653D405</accession>
<gene>
    <name evidence="5" type="ORF">CALMAC_LOCUS14246</name>
</gene>
<organism evidence="5 6">
    <name type="scientific">Callosobruchus maculatus</name>
    <name type="common">Southern cowpea weevil</name>
    <name type="synonym">Pulse bruchid</name>
    <dbReference type="NCBI Taxonomy" id="64391"/>
    <lineage>
        <taxon>Eukaryota</taxon>
        <taxon>Metazoa</taxon>
        <taxon>Ecdysozoa</taxon>
        <taxon>Arthropoda</taxon>
        <taxon>Hexapoda</taxon>
        <taxon>Insecta</taxon>
        <taxon>Pterygota</taxon>
        <taxon>Neoptera</taxon>
        <taxon>Endopterygota</taxon>
        <taxon>Coleoptera</taxon>
        <taxon>Polyphaga</taxon>
        <taxon>Cucujiformia</taxon>
        <taxon>Chrysomeloidea</taxon>
        <taxon>Chrysomelidae</taxon>
        <taxon>Bruchinae</taxon>
        <taxon>Bruchini</taxon>
        <taxon>Callosobruchus</taxon>
    </lineage>
</organism>
<dbReference type="Gene3D" id="3.40.50.720">
    <property type="entry name" value="NAD(P)-binding Rossmann-like Domain"/>
    <property type="match status" value="1"/>
</dbReference>
<evidence type="ECO:0000256" key="1">
    <source>
        <dbReference type="ARBA" id="ARBA00006484"/>
    </source>
</evidence>
<evidence type="ECO:0000256" key="2">
    <source>
        <dbReference type="ARBA" id="ARBA00022857"/>
    </source>
</evidence>
<name>A0A653D405_CALMS</name>
<proteinExistence type="inferred from homology"/>
<dbReference type="InterPro" id="IPR002347">
    <property type="entry name" value="SDR_fam"/>
</dbReference>
<protein>
    <submittedName>
        <fullName evidence="5">Uncharacterized protein</fullName>
    </submittedName>
</protein>
<dbReference type="PANTHER" id="PTHR43899">
    <property type="entry name" value="RH59310P"/>
    <property type="match status" value="1"/>
</dbReference>
<dbReference type="EMBL" id="CAACVG010010061">
    <property type="protein sequence ID" value="VEN54904.1"/>
    <property type="molecule type" value="Genomic_DNA"/>
</dbReference>
<dbReference type="InterPro" id="IPR036291">
    <property type="entry name" value="NAD(P)-bd_dom_sf"/>
</dbReference>
<comment type="similarity">
    <text evidence="1 4">Belongs to the short-chain dehydrogenases/reductases (SDR) family.</text>
</comment>
<dbReference type="SUPFAM" id="SSF51735">
    <property type="entry name" value="NAD(P)-binding Rossmann-fold domains"/>
    <property type="match status" value="1"/>
</dbReference>
<evidence type="ECO:0000256" key="3">
    <source>
        <dbReference type="ARBA" id="ARBA00023002"/>
    </source>
</evidence>
<dbReference type="PRINTS" id="PR00080">
    <property type="entry name" value="SDRFAMILY"/>
</dbReference>
<dbReference type="CDD" id="cd05356">
    <property type="entry name" value="17beta-HSD1_like_SDR_c"/>
    <property type="match status" value="1"/>
</dbReference>
<dbReference type="AlphaFoldDB" id="A0A653D405"/>
<dbReference type="GO" id="GO:0005783">
    <property type="term" value="C:endoplasmic reticulum"/>
    <property type="evidence" value="ECO:0007669"/>
    <property type="project" value="TreeGrafter"/>
</dbReference>
<dbReference type="Pfam" id="PF00106">
    <property type="entry name" value="adh_short"/>
    <property type="match status" value="1"/>
</dbReference>
<dbReference type="Proteomes" id="UP000410492">
    <property type="component" value="Unassembled WGS sequence"/>
</dbReference>
<sequence>MSGSSASGCLLDKVGLICTFIVGVQLFRWLWRVLYDNFVAVALRLNAVNLKQMGKWAVVTGASDGIGKAYAEHLAKKGLNVVLISRTKSKLDDVAKDLEKKYNVETKTIAVDFTDTRSIYHDIDKQLTGLEIGVLINNVGMSYSHPEYFLENKDKDHLYDDLIACNVYSVTNMCKIVMPGMVERRKGVVVNISSTAAQIPSPMLTVYAATKSYVVKFSEDLATEYARYGITVQCLLPGYVVTNMSKIRSSTWMAPTPLKFVAEAMKTIGVREKTTGFFPHTLLVGVVNFIDGISPAFSRWLITRTMMNIRARALRKSVKS</sequence>
<keyword evidence="6" id="KW-1185">Reference proteome</keyword>